<sequence length="135" mass="15463">MPRAEPLPRTRSRYGTDEIVTTTNIFLGNWRIVETELWDLDALDVFTPARLSLSAKHEGQLAFIAVEAQLDYRVVVRDGLPAIEFSFEGFDEGDQVMGRGWAVLEGERLRGRLFFHHGDDSSFVAEREQTRHVKE</sequence>
<keyword evidence="2" id="KW-1185">Reference proteome</keyword>
<organism evidence="1 2">
    <name type="scientific">Luteitalea pratensis</name>
    <dbReference type="NCBI Taxonomy" id="1855912"/>
    <lineage>
        <taxon>Bacteria</taxon>
        <taxon>Pseudomonadati</taxon>
        <taxon>Acidobacteriota</taxon>
        <taxon>Vicinamibacteria</taxon>
        <taxon>Vicinamibacterales</taxon>
        <taxon>Vicinamibacteraceae</taxon>
        <taxon>Luteitalea</taxon>
    </lineage>
</organism>
<dbReference type="KEGG" id="abac:LuPra_02030"/>
<reference evidence="2" key="2">
    <citation type="submission" date="2016-04" db="EMBL/GenBank/DDBJ databases">
        <title>First Complete Genome Sequence of a Subdivision 6 Acidobacterium.</title>
        <authorList>
            <person name="Huang S."/>
            <person name="Vieira S."/>
            <person name="Bunk B."/>
            <person name="Riedel T."/>
            <person name="Sproeer C."/>
            <person name="Overmann J."/>
        </authorList>
    </citation>
    <scope>NUCLEOTIDE SEQUENCE [LARGE SCALE GENOMIC DNA]</scope>
    <source>
        <strain evidence="2">DSM 100886 HEG_-6_39</strain>
    </source>
</reference>
<gene>
    <name evidence="1" type="ORF">LuPra_02030</name>
</gene>
<dbReference type="AlphaFoldDB" id="A0A143PM21"/>
<accession>A0A143PM21</accession>
<protein>
    <submittedName>
        <fullName evidence="1">Uncharacterized protein</fullName>
    </submittedName>
</protein>
<dbReference type="Proteomes" id="UP000076079">
    <property type="component" value="Chromosome"/>
</dbReference>
<reference evidence="1 2" key="1">
    <citation type="journal article" date="2016" name="Genome Announc.">
        <title>First Complete Genome Sequence of a Subdivision 6 Acidobacterium Strain.</title>
        <authorList>
            <person name="Huang S."/>
            <person name="Vieira S."/>
            <person name="Bunk B."/>
            <person name="Riedel T."/>
            <person name="Sproer C."/>
            <person name="Overmann J."/>
        </authorList>
    </citation>
    <scope>NUCLEOTIDE SEQUENCE [LARGE SCALE GENOMIC DNA]</scope>
    <source>
        <strain evidence="2">DSM 100886 HEG_-6_39</strain>
    </source>
</reference>
<dbReference type="EMBL" id="CP015136">
    <property type="protein sequence ID" value="AMY08824.1"/>
    <property type="molecule type" value="Genomic_DNA"/>
</dbReference>
<name>A0A143PM21_LUTPR</name>
<evidence type="ECO:0000313" key="2">
    <source>
        <dbReference type="Proteomes" id="UP000076079"/>
    </source>
</evidence>
<proteinExistence type="predicted"/>
<evidence type="ECO:0000313" key="1">
    <source>
        <dbReference type="EMBL" id="AMY08824.1"/>
    </source>
</evidence>